<protein>
    <submittedName>
        <fullName evidence="1">Uncharacterized protein</fullName>
    </submittedName>
</protein>
<evidence type="ECO:0000313" key="1">
    <source>
        <dbReference type="EMBL" id="MBA4672460.1"/>
    </source>
</evidence>
<reference evidence="1" key="1">
    <citation type="journal article" date="2013" name="J. Plant Res.">
        <title>Effect of fungi and light on seed germination of three Opuntia species from semiarid lands of central Mexico.</title>
        <authorList>
            <person name="Delgado-Sanchez P."/>
            <person name="Jimenez-Bremont J.F."/>
            <person name="Guerrero-Gonzalez Mde L."/>
            <person name="Flores J."/>
        </authorList>
    </citation>
    <scope>NUCLEOTIDE SEQUENCE</scope>
    <source>
        <tissue evidence="1">Cladode</tissue>
    </source>
</reference>
<proteinExistence type="predicted"/>
<organism evidence="1">
    <name type="scientific">Opuntia streptacantha</name>
    <name type="common">Prickly pear cactus</name>
    <name type="synonym">Opuntia cardona</name>
    <dbReference type="NCBI Taxonomy" id="393608"/>
    <lineage>
        <taxon>Eukaryota</taxon>
        <taxon>Viridiplantae</taxon>
        <taxon>Streptophyta</taxon>
        <taxon>Embryophyta</taxon>
        <taxon>Tracheophyta</taxon>
        <taxon>Spermatophyta</taxon>
        <taxon>Magnoliopsida</taxon>
        <taxon>eudicotyledons</taxon>
        <taxon>Gunneridae</taxon>
        <taxon>Pentapetalae</taxon>
        <taxon>Caryophyllales</taxon>
        <taxon>Cactineae</taxon>
        <taxon>Cactaceae</taxon>
        <taxon>Opuntioideae</taxon>
        <taxon>Opuntia</taxon>
    </lineage>
</organism>
<name>A0A7C9ENQ1_OPUST</name>
<dbReference type="AlphaFoldDB" id="A0A7C9ENQ1"/>
<sequence length="105" mass="10986">MIPESMGTEGSPNLDLGLPLKVLVRRVKGDSEEGYLGGFPFGLGLDIEIAGDGHEILCKFCGPVWIDCSSVEGGIGIAIETSSDSVSGFLSSLLVEAIGRLVELF</sequence>
<dbReference type="EMBL" id="GISG01255244">
    <property type="protein sequence ID" value="MBA4672460.1"/>
    <property type="molecule type" value="Transcribed_RNA"/>
</dbReference>
<accession>A0A7C9ENQ1</accession>
<reference evidence="1" key="2">
    <citation type="submission" date="2020-07" db="EMBL/GenBank/DDBJ databases">
        <authorList>
            <person name="Vera ALvarez R."/>
            <person name="Arias-Moreno D.M."/>
            <person name="Jimenez-Jacinto V."/>
            <person name="Jimenez-Bremont J.F."/>
            <person name="Swaminathan K."/>
            <person name="Moose S.P."/>
            <person name="Guerrero-Gonzalez M.L."/>
            <person name="Marino-Ramirez L."/>
            <person name="Landsman D."/>
            <person name="Rodriguez-Kessler M."/>
            <person name="Delgado-Sanchez P."/>
        </authorList>
    </citation>
    <scope>NUCLEOTIDE SEQUENCE</scope>
    <source>
        <tissue evidence="1">Cladode</tissue>
    </source>
</reference>